<evidence type="ECO:0000256" key="1">
    <source>
        <dbReference type="SAM" id="MobiDB-lite"/>
    </source>
</evidence>
<dbReference type="AlphaFoldDB" id="A0A834E500"/>
<name>A0A834E500_9CHIR</name>
<dbReference type="EMBL" id="JABVXQ010000006">
    <property type="protein sequence ID" value="KAF6104051.1"/>
    <property type="molecule type" value="Genomic_DNA"/>
</dbReference>
<gene>
    <name evidence="2" type="ORF">HJG60_011100</name>
</gene>
<feature type="region of interest" description="Disordered" evidence="1">
    <location>
        <begin position="80"/>
        <end position="108"/>
    </location>
</feature>
<protein>
    <submittedName>
        <fullName evidence="2">Uncharacterized protein</fullName>
    </submittedName>
</protein>
<feature type="compositionally biased region" description="Pro residues" evidence="1">
    <location>
        <begin position="1"/>
        <end position="10"/>
    </location>
</feature>
<feature type="compositionally biased region" description="Low complexity" evidence="1">
    <location>
        <begin position="95"/>
        <end position="108"/>
    </location>
</feature>
<organism evidence="2 3">
    <name type="scientific">Phyllostomus discolor</name>
    <name type="common">pale spear-nosed bat</name>
    <dbReference type="NCBI Taxonomy" id="89673"/>
    <lineage>
        <taxon>Eukaryota</taxon>
        <taxon>Metazoa</taxon>
        <taxon>Chordata</taxon>
        <taxon>Craniata</taxon>
        <taxon>Vertebrata</taxon>
        <taxon>Euteleostomi</taxon>
        <taxon>Mammalia</taxon>
        <taxon>Eutheria</taxon>
        <taxon>Laurasiatheria</taxon>
        <taxon>Chiroptera</taxon>
        <taxon>Yangochiroptera</taxon>
        <taxon>Phyllostomidae</taxon>
        <taxon>Phyllostominae</taxon>
        <taxon>Phyllostomus</taxon>
    </lineage>
</organism>
<evidence type="ECO:0000313" key="2">
    <source>
        <dbReference type="EMBL" id="KAF6104051.1"/>
    </source>
</evidence>
<evidence type="ECO:0000313" key="3">
    <source>
        <dbReference type="Proteomes" id="UP000664940"/>
    </source>
</evidence>
<sequence length="143" mass="15439">MRSPPPPPQEDVPGEAAEARAGCQPKRWVFARDLSRAQGQEGGSHAEPRGTRRRLSCGLRGPELLLCRRRDAAPKTREVLCRPPGASADTVGLRPSSQSPAQAPSASAPTGPLLWLNLGASWHCDGDGQLLTDWSDTRFLFSF</sequence>
<feature type="region of interest" description="Disordered" evidence="1">
    <location>
        <begin position="1"/>
        <end position="55"/>
    </location>
</feature>
<dbReference type="Proteomes" id="UP000664940">
    <property type="component" value="Unassembled WGS sequence"/>
</dbReference>
<comment type="caution">
    <text evidence="2">The sequence shown here is derived from an EMBL/GenBank/DDBJ whole genome shotgun (WGS) entry which is preliminary data.</text>
</comment>
<accession>A0A834E500</accession>
<proteinExistence type="predicted"/>
<reference evidence="2 3" key="1">
    <citation type="journal article" date="2020" name="Nature">
        <title>Six reference-quality genomes reveal evolution of bat adaptations.</title>
        <authorList>
            <person name="Jebb D."/>
            <person name="Huang Z."/>
            <person name="Pippel M."/>
            <person name="Hughes G.M."/>
            <person name="Lavrichenko K."/>
            <person name="Devanna P."/>
            <person name="Winkler S."/>
            <person name="Jermiin L.S."/>
            <person name="Skirmuntt E.C."/>
            <person name="Katzourakis A."/>
            <person name="Burkitt-Gray L."/>
            <person name="Ray D.A."/>
            <person name="Sullivan K.A.M."/>
            <person name="Roscito J.G."/>
            <person name="Kirilenko B.M."/>
            <person name="Davalos L.M."/>
            <person name="Corthals A.P."/>
            <person name="Power M.L."/>
            <person name="Jones G."/>
            <person name="Ransome R.D."/>
            <person name="Dechmann D.K.N."/>
            <person name="Locatelli A.G."/>
            <person name="Puechmaille S.J."/>
            <person name="Fedrigo O."/>
            <person name="Jarvis E.D."/>
            <person name="Hiller M."/>
            <person name="Vernes S.C."/>
            <person name="Myers E.W."/>
            <person name="Teeling E.C."/>
        </authorList>
    </citation>
    <scope>NUCLEOTIDE SEQUENCE [LARGE SCALE GENOMIC DNA]</scope>
    <source>
        <strain evidence="2">Bat1K_MPI-CBG_1</strain>
    </source>
</reference>